<keyword evidence="4" id="KW-0788">Thiol protease</keyword>
<dbReference type="InterPro" id="IPR038765">
    <property type="entry name" value="Papain-like_cys_pep_sf"/>
</dbReference>
<dbReference type="SUPFAM" id="SSF54001">
    <property type="entry name" value="Cysteine proteinases"/>
    <property type="match status" value="1"/>
</dbReference>
<evidence type="ECO:0000256" key="4">
    <source>
        <dbReference type="ARBA" id="ARBA00022807"/>
    </source>
</evidence>
<keyword evidence="2" id="KW-0645">Protease</keyword>
<protein>
    <submittedName>
        <fullName evidence="6">Unannotated protein</fullName>
    </submittedName>
</protein>
<evidence type="ECO:0000313" key="6">
    <source>
        <dbReference type="EMBL" id="CAB4652560.1"/>
    </source>
</evidence>
<dbReference type="PANTHER" id="PTHR47359">
    <property type="entry name" value="PEPTIDOGLYCAN DL-ENDOPEPTIDASE CWLO"/>
    <property type="match status" value="1"/>
</dbReference>
<gene>
    <name evidence="6" type="ORF">UFOPK2166_00903</name>
</gene>
<sequence length="281" mass="30370">MPRSGDDAAISLMFTGFDRIPKYYDLVTYTVIQSSHSDYSHRDLARPPAQTGSRGKPLTMTLTCAYPHPRLVRFRRHVVALALAVAAVGALAGPADAARMGDEQEALIATGATRALVAIDKFADKRDLDAYDLYLSLADDLAVQVANFLGLDVRSMQRAWRGADVAHQRALMAGLTQLGVPYKANGAQADVALDCSGLVAFAWSSAGVALPRGSTSQFSSAKQIKARYAQPGDIIWRPGHISIYLGIDTAILHTPYSGRSVELHVMEDRIASWVRFADPIA</sequence>
<dbReference type="Gene3D" id="3.90.1720.10">
    <property type="entry name" value="endopeptidase domain like (from Nostoc punctiforme)"/>
    <property type="match status" value="1"/>
</dbReference>
<dbReference type="PANTHER" id="PTHR47359:SF3">
    <property type="entry name" value="NLP_P60 DOMAIN-CONTAINING PROTEIN-RELATED"/>
    <property type="match status" value="1"/>
</dbReference>
<evidence type="ECO:0000256" key="3">
    <source>
        <dbReference type="ARBA" id="ARBA00022801"/>
    </source>
</evidence>
<name>A0A6J6KRY2_9ZZZZ</name>
<dbReference type="EMBL" id="CAEZWB010000121">
    <property type="protein sequence ID" value="CAB4652560.1"/>
    <property type="molecule type" value="Genomic_DNA"/>
</dbReference>
<dbReference type="PROSITE" id="PS51935">
    <property type="entry name" value="NLPC_P60"/>
    <property type="match status" value="1"/>
</dbReference>
<dbReference type="AlphaFoldDB" id="A0A6J6KRY2"/>
<feature type="domain" description="NlpC/P60" evidence="5">
    <location>
        <begin position="164"/>
        <end position="281"/>
    </location>
</feature>
<evidence type="ECO:0000259" key="5">
    <source>
        <dbReference type="PROSITE" id="PS51935"/>
    </source>
</evidence>
<dbReference type="Pfam" id="PF00877">
    <property type="entry name" value="NLPC_P60"/>
    <property type="match status" value="1"/>
</dbReference>
<dbReference type="GO" id="GO:0006508">
    <property type="term" value="P:proteolysis"/>
    <property type="evidence" value="ECO:0007669"/>
    <property type="project" value="UniProtKB-KW"/>
</dbReference>
<evidence type="ECO:0000256" key="2">
    <source>
        <dbReference type="ARBA" id="ARBA00022670"/>
    </source>
</evidence>
<dbReference type="InterPro" id="IPR000064">
    <property type="entry name" value="NLP_P60_dom"/>
</dbReference>
<dbReference type="InterPro" id="IPR051794">
    <property type="entry name" value="PG_Endopeptidase_C40"/>
</dbReference>
<reference evidence="6" key="1">
    <citation type="submission" date="2020-05" db="EMBL/GenBank/DDBJ databases">
        <authorList>
            <person name="Chiriac C."/>
            <person name="Salcher M."/>
            <person name="Ghai R."/>
            <person name="Kavagutti S V."/>
        </authorList>
    </citation>
    <scope>NUCLEOTIDE SEQUENCE</scope>
</reference>
<evidence type="ECO:0000256" key="1">
    <source>
        <dbReference type="ARBA" id="ARBA00007074"/>
    </source>
</evidence>
<keyword evidence="3" id="KW-0378">Hydrolase</keyword>
<organism evidence="6">
    <name type="scientific">freshwater metagenome</name>
    <dbReference type="NCBI Taxonomy" id="449393"/>
    <lineage>
        <taxon>unclassified sequences</taxon>
        <taxon>metagenomes</taxon>
        <taxon>ecological metagenomes</taxon>
    </lineage>
</organism>
<dbReference type="GO" id="GO:0008234">
    <property type="term" value="F:cysteine-type peptidase activity"/>
    <property type="evidence" value="ECO:0007669"/>
    <property type="project" value="UniProtKB-KW"/>
</dbReference>
<comment type="similarity">
    <text evidence="1">Belongs to the peptidase C40 family.</text>
</comment>
<accession>A0A6J6KRY2</accession>
<proteinExistence type="inferred from homology"/>